<dbReference type="PANTHER" id="PTHR10629:SF52">
    <property type="entry name" value="DNA (CYTOSINE-5)-METHYLTRANSFERASE 1"/>
    <property type="match status" value="1"/>
</dbReference>
<reference evidence="10" key="1">
    <citation type="submission" date="2020-01" db="EMBL/GenBank/DDBJ databases">
        <title>Draft genome sequence of the Termite Coptotermes fromosanus.</title>
        <authorList>
            <person name="Itakura S."/>
            <person name="Yosikawa Y."/>
            <person name="Umezawa K."/>
        </authorList>
    </citation>
    <scope>NUCLEOTIDE SEQUENCE [LARGE SCALE GENOMIC DNA]</scope>
</reference>
<dbReference type="GO" id="GO:0003677">
    <property type="term" value="F:DNA binding"/>
    <property type="evidence" value="ECO:0007669"/>
    <property type="project" value="UniProtKB-KW"/>
</dbReference>
<feature type="non-terminal residue" evidence="9">
    <location>
        <position position="1"/>
    </location>
</feature>
<evidence type="ECO:0000256" key="5">
    <source>
        <dbReference type="ARBA" id="ARBA00022691"/>
    </source>
</evidence>
<proteinExistence type="predicted"/>
<evidence type="ECO:0000256" key="4">
    <source>
        <dbReference type="ARBA" id="ARBA00022679"/>
    </source>
</evidence>
<gene>
    <name evidence="9" type="ORF">Cfor_10749</name>
</gene>
<evidence type="ECO:0000256" key="7">
    <source>
        <dbReference type="ARBA" id="ARBA00023125"/>
    </source>
</evidence>
<dbReference type="SUPFAM" id="SSF53335">
    <property type="entry name" value="S-adenosyl-L-methionine-dependent methyltransferases"/>
    <property type="match status" value="1"/>
</dbReference>
<dbReference type="OrthoDB" id="5376140at2759"/>
<dbReference type="GO" id="GO:0044027">
    <property type="term" value="P:negative regulation of gene expression via chromosomal CpG island methylation"/>
    <property type="evidence" value="ECO:0007669"/>
    <property type="project" value="TreeGrafter"/>
</dbReference>
<keyword evidence="6" id="KW-0677">Repeat</keyword>
<dbReference type="AlphaFoldDB" id="A0A6L2QCN0"/>
<sequence length="76" mass="8585">GRVLHPEQTRVVSVRECARSQGFRDTYRFFGTILDKHRQIGNAVPPPMGAAIGFEIRKCVSAVQERRKAQSEMEIA</sequence>
<comment type="subcellular location">
    <subcellularLocation>
        <location evidence="1">Nucleus</location>
    </subcellularLocation>
</comment>
<evidence type="ECO:0000256" key="8">
    <source>
        <dbReference type="ARBA" id="ARBA00023242"/>
    </source>
</evidence>
<dbReference type="InterPro" id="IPR031303">
    <property type="entry name" value="C5_meth_CS"/>
</dbReference>
<keyword evidence="5" id="KW-0949">S-adenosyl-L-methionine</keyword>
<keyword evidence="8" id="KW-0539">Nucleus</keyword>
<name>A0A6L2QCN0_COPFO</name>
<dbReference type="InParanoid" id="A0A6L2QCN0"/>
<dbReference type="FunFam" id="3.40.50.150:FF:000108">
    <property type="entry name" value="DNA (cytosine-5)-methyltransferase"/>
    <property type="match status" value="1"/>
</dbReference>
<keyword evidence="7" id="KW-0238">DNA-binding</keyword>
<comment type="caution">
    <text evidence="9">The sequence shown here is derived from an EMBL/GenBank/DDBJ whole genome shotgun (WGS) entry which is preliminary data.</text>
</comment>
<evidence type="ECO:0000313" key="9">
    <source>
        <dbReference type="EMBL" id="GFG40968.1"/>
    </source>
</evidence>
<dbReference type="GO" id="GO:0003886">
    <property type="term" value="F:DNA (cytosine-5-)-methyltransferase activity"/>
    <property type="evidence" value="ECO:0007669"/>
    <property type="project" value="UniProtKB-EC"/>
</dbReference>
<dbReference type="InterPro" id="IPR050390">
    <property type="entry name" value="C5-Methyltransferase"/>
</dbReference>
<dbReference type="InterPro" id="IPR001525">
    <property type="entry name" value="C5_MeTfrase"/>
</dbReference>
<protein>
    <recommendedName>
        <fullName evidence="2">DNA (cytosine-5-)-methyltransferase</fullName>
        <ecNumber evidence="2">2.1.1.37</ecNumber>
    </recommendedName>
</protein>
<dbReference type="EC" id="2.1.1.37" evidence="2"/>
<evidence type="ECO:0000256" key="1">
    <source>
        <dbReference type="ARBA" id="ARBA00004123"/>
    </source>
</evidence>
<dbReference type="Gene3D" id="3.90.120.10">
    <property type="entry name" value="DNA Methylase, subunit A, domain 2"/>
    <property type="match status" value="1"/>
</dbReference>
<evidence type="ECO:0000313" key="10">
    <source>
        <dbReference type="Proteomes" id="UP000502823"/>
    </source>
</evidence>
<keyword evidence="3" id="KW-0489">Methyltransferase</keyword>
<keyword evidence="10" id="KW-1185">Reference proteome</keyword>
<dbReference type="GO" id="GO:0005634">
    <property type="term" value="C:nucleus"/>
    <property type="evidence" value="ECO:0007669"/>
    <property type="project" value="UniProtKB-SubCell"/>
</dbReference>
<dbReference type="EMBL" id="BLKM01002921">
    <property type="protein sequence ID" value="GFG40968.1"/>
    <property type="molecule type" value="Genomic_DNA"/>
</dbReference>
<dbReference type="Pfam" id="PF00145">
    <property type="entry name" value="DNA_methylase"/>
    <property type="match status" value="1"/>
</dbReference>
<accession>A0A6L2QCN0</accession>
<dbReference type="PROSITE" id="PS00095">
    <property type="entry name" value="C5_MTASE_2"/>
    <property type="match status" value="1"/>
</dbReference>
<dbReference type="InterPro" id="IPR029063">
    <property type="entry name" value="SAM-dependent_MTases_sf"/>
</dbReference>
<evidence type="ECO:0000256" key="6">
    <source>
        <dbReference type="ARBA" id="ARBA00022737"/>
    </source>
</evidence>
<dbReference type="GO" id="GO:0032259">
    <property type="term" value="P:methylation"/>
    <property type="evidence" value="ECO:0007669"/>
    <property type="project" value="UniProtKB-KW"/>
</dbReference>
<keyword evidence="4" id="KW-0808">Transferase</keyword>
<evidence type="ECO:0000256" key="3">
    <source>
        <dbReference type="ARBA" id="ARBA00022603"/>
    </source>
</evidence>
<dbReference type="PANTHER" id="PTHR10629">
    <property type="entry name" value="CYTOSINE-SPECIFIC METHYLTRANSFERASE"/>
    <property type="match status" value="1"/>
</dbReference>
<dbReference type="Proteomes" id="UP000502823">
    <property type="component" value="Unassembled WGS sequence"/>
</dbReference>
<organism evidence="9 10">
    <name type="scientific">Coptotermes formosanus</name>
    <name type="common">Formosan subterranean termite</name>
    <dbReference type="NCBI Taxonomy" id="36987"/>
    <lineage>
        <taxon>Eukaryota</taxon>
        <taxon>Metazoa</taxon>
        <taxon>Ecdysozoa</taxon>
        <taxon>Arthropoda</taxon>
        <taxon>Hexapoda</taxon>
        <taxon>Insecta</taxon>
        <taxon>Pterygota</taxon>
        <taxon>Neoptera</taxon>
        <taxon>Polyneoptera</taxon>
        <taxon>Dictyoptera</taxon>
        <taxon>Blattodea</taxon>
        <taxon>Blattoidea</taxon>
        <taxon>Termitoidae</taxon>
        <taxon>Rhinotermitidae</taxon>
        <taxon>Coptotermes</taxon>
    </lineage>
</organism>
<evidence type="ECO:0000256" key="2">
    <source>
        <dbReference type="ARBA" id="ARBA00011975"/>
    </source>
</evidence>